<keyword evidence="4" id="KW-0862">Zinc</keyword>
<keyword evidence="3" id="KW-0863">Zinc-finger</keyword>
<evidence type="ECO:0000256" key="3">
    <source>
        <dbReference type="ARBA" id="ARBA00022771"/>
    </source>
</evidence>
<dbReference type="PANTHER" id="PTHR46481">
    <property type="entry name" value="ZINC FINGER BED DOMAIN-CONTAINING PROTEIN 4"/>
    <property type="match status" value="1"/>
</dbReference>
<keyword evidence="5" id="KW-0539">Nucleus</keyword>
<evidence type="ECO:0000256" key="2">
    <source>
        <dbReference type="ARBA" id="ARBA00022723"/>
    </source>
</evidence>
<reference evidence="6 7" key="1">
    <citation type="submission" date="2023-02" db="EMBL/GenBank/DDBJ databases">
        <title>LHISI_Scaffold_Assembly.</title>
        <authorList>
            <person name="Stuart O.P."/>
            <person name="Cleave R."/>
            <person name="Magrath M.J.L."/>
            <person name="Mikheyev A.S."/>
        </authorList>
    </citation>
    <scope>NUCLEOTIDE SEQUENCE [LARGE SCALE GENOMIC DNA]</scope>
    <source>
        <strain evidence="6">Daus_M_001</strain>
        <tissue evidence="6">Leg muscle</tissue>
    </source>
</reference>
<organism evidence="6 7">
    <name type="scientific">Dryococelus australis</name>
    <dbReference type="NCBI Taxonomy" id="614101"/>
    <lineage>
        <taxon>Eukaryota</taxon>
        <taxon>Metazoa</taxon>
        <taxon>Ecdysozoa</taxon>
        <taxon>Arthropoda</taxon>
        <taxon>Hexapoda</taxon>
        <taxon>Insecta</taxon>
        <taxon>Pterygota</taxon>
        <taxon>Neoptera</taxon>
        <taxon>Polyneoptera</taxon>
        <taxon>Phasmatodea</taxon>
        <taxon>Verophasmatodea</taxon>
        <taxon>Anareolatae</taxon>
        <taxon>Phasmatidae</taxon>
        <taxon>Eurycanthinae</taxon>
        <taxon>Dryococelus</taxon>
    </lineage>
</organism>
<name>A0ABQ9ILR3_9NEOP</name>
<evidence type="ECO:0000256" key="5">
    <source>
        <dbReference type="ARBA" id="ARBA00023242"/>
    </source>
</evidence>
<dbReference type="EMBL" id="JARBHB010000001">
    <property type="protein sequence ID" value="KAJ8897612.1"/>
    <property type="molecule type" value="Genomic_DNA"/>
</dbReference>
<comment type="caution">
    <text evidence="6">The sequence shown here is derived from an EMBL/GenBank/DDBJ whole genome shotgun (WGS) entry which is preliminary data.</text>
</comment>
<comment type="subcellular location">
    <subcellularLocation>
        <location evidence="1">Nucleus</location>
    </subcellularLocation>
</comment>
<dbReference type="InterPro" id="IPR052035">
    <property type="entry name" value="ZnF_BED_domain_contain"/>
</dbReference>
<dbReference type="PANTHER" id="PTHR46481:SF10">
    <property type="entry name" value="ZINC FINGER BED DOMAIN-CONTAINING PROTEIN 39"/>
    <property type="match status" value="1"/>
</dbReference>
<keyword evidence="7" id="KW-1185">Reference proteome</keyword>
<evidence type="ECO:0000256" key="4">
    <source>
        <dbReference type="ARBA" id="ARBA00022833"/>
    </source>
</evidence>
<keyword evidence="2" id="KW-0479">Metal-binding</keyword>
<gene>
    <name evidence="6" type="ORF">PR048_002961</name>
</gene>
<accession>A0ABQ9ILR3</accession>
<proteinExistence type="predicted"/>
<sequence length="157" mass="17772">MLEKNKTPTGSTSGLVRHLKIHSTVEAEYKKVNLINNDRESKVGERRRRRKNTGQQLTLGESFAKKFKLDATVRAKAITNKIACMMAIDNQPYSIIEDAVFRSLVDILEPKYNIPSRTTFSRAIIPALYQEEKQKLSQVISTDIETGITSLSLITEM</sequence>
<evidence type="ECO:0000256" key="1">
    <source>
        <dbReference type="ARBA" id="ARBA00004123"/>
    </source>
</evidence>
<evidence type="ECO:0000313" key="6">
    <source>
        <dbReference type="EMBL" id="KAJ8897612.1"/>
    </source>
</evidence>
<protein>
    <submittedName>
        <fullName evidence="6">Uncharacterized protein</fullName>
    </submittedName>
</protein>
<dbReference type="Proteomes" id="UP001159363">
    <property type="component" value="Chromosome 1"/>
</dbReference>
<evidence type="ECO:0000313" key="7">
    <source>
        <dbReference type="Proteomes" id="UP001159363"/>
    </source>
</evidence>
<dbReference type="SUPFAM" id="SSF140996">
    <property type="entry name" value="Hermes dimerisation domain"/>
    <property type="match status" value="1"/>
</dbReference>